<dbReference type="InterPro" id="IPR000281">
    <property type="entry name" value="HTH_RpiR"/>
</dbReference>
<proteinExistence type="predicted"/>
<evidence type="ECO:0000256" key="1">
    <source>
        <dbReference type="ARBA" id="ARBA00023015"/>
    </source>
</evidence>
<dbReference type="InterPro" id="IPR047640">
    <property type="entry name" value="RpiR-like"/>
</dbReference>
<protein>
    <submittedName>
        <fullName evidence="6">MurR/RpiR family transcriptional regulator</fullName>
    </submittedName>
</protein>
<keyword evidence="3" id="KW-0804">Transcription</keyword>
<dbReference type="Pfam" id="PF01418">
    <property type="entry name" value="HTH_6"/>
    <property type="match status" value="1"/>
</dbReference>
<dbReference type="PROSITE" id="PS51464">
    <property type="entry name" value="SIS"/>
    <property type="match status" value="1"/>
</dbReference>
<evidence type="ECO:0000256" key="3">
    <source>
        <dbReference type="ARBA" id="ARBA00023163"/>
    </source>
</evidence>
<dbReference type="CDD" id="cd05013">
    <property type="entry name" value="SIS_RpiR"/>
    <property type="match status" value="1"/>
</dbReference>
<dbReference type="PANTHER" id="PTHR30514">
    <property type="entry name" value="GLUCOKINASE"/>
    <property type="match status" value="1"/>
</dbReference>
<feature type="domain" description="HTH rpiR-type" evidence="4">
    <location>
        <begin position="23"/>
        <end position="99"/>
    </location>
</feature>
<dbReference type="InterPro" id="IPR009057">
    <property type="entry name" value="Homeodomain-like_sf"/>
</dbReference>
<comment type="caution">
    <text evidence="6">The sequence shown here is derived from an EMBL/GenBank/DDBJ whole genome shotgun (WGS) entry which is preliminary data.</text>
</comment>
<dbReference type="PANTHER" id="PTHR30514:SF1">
    <property type="entry name" value="HTH-TYPE TRANSCRIPTIONAL REGULATOR HEXR-RELATED"/>
    <property type="match status" value="1"/>
</dbReference>
<evidence type="ECO:0000313" key="7">
    <source>
        <dbReference type="Proteomes" id="UP001652503"/>
    </source>
</evidence>
<accession>A0ABT2Z1X3</accession>
<dbReference type="PROSITE" id="PS51071">
    <property type="entry name" value="HTH_RPIR"/>
    <property type="match status" value="1"/>
</dbReference>
<name>A0ABT2Z1X3_9RHOB</name>
<dbReference type="InterPro" id="IPR036388">
    <property type="entry name" value="WH-like_DNA-bd_sf"/>
</dbReference>
<evidence type="ECO:0000259" key="4">
    <source>
        <dbReference type="PROSITE" id="PS51071"/>
    </source>
</evidence>
<dbReference type="Pfam" id="PF01380">
    <property type="entry name" value="SIS"/>
    <property type="match status" value="1"/>
</dbReference>
<sequence length="311" mass="33237">MSQESVRDAEETTMIVKGRGAATDVISALQRLDGTFASREQKVADYVKGHLEDISTMTIAELAGASGVSTPTVIRFCRTLGCDGFREFKLRLAQNLAVSLQYLKPESGSDSGGAASVLDEVLAGVYACANVMRQQLDETQIQRACDAIAGCRQFLAAGIGGGSSMMAQEAANRFFRLGIPAVSTSDSYVLQMRAATLGPEDVLLLFSTSGEADALVAAAKTAEGYGAQTICVSRSGTRLFRAARIPIGVDMPETQDIFMPTSSRYVHLAILDTLALSVARKRREQSKDNLRRVRASLTAYHGRTGPQPLGD</sequence>
<keyword evidence="7" id="KW-1185">Reference proteome</keyword>
<organism evidence="6 7">
    <name type="scientific">Albidovulum sediminicola</name>
    <dbReference type="NCBI Taxonomy" id="2984331"/>
    <lineage>
        <taxon>Bacteria</taxon>
        <taxon>Pseudomonadati</taxon>
        <taxon>Pseudomonadota</taxon>
        <taxon>Alphaproteobacteria</taxon>
        <taxon>Rhodobacterales</taxon>
        <taxon>Paracoccaceae</taxon>
        <taxon>Albidovulum</taxon>
    </lineage>
</organism>
<feature type="domain" description="SIS" evidence="5">
    <location>
        <begin position="144"/>
        <end position="284"/>
    </location>
</feature>
<evidence type="ECO:0000259" key="5">
    <source>
        <dbReference type="PROSITE" id="PS51464"/>
    </source>
</evidence>
<dbReference type="InterPro" id="IPR035472">
    <property type="entry name" value="RpiR-like_SIS"/>
</dbReference>
<dbReference type="EMBL" id="JAOWLA010000008">
    <property type="protein sequence ID" value="MCV2865124.1"/>
    <property type="molecule type" value="Genomic_DNA"/>
</dbReference>
<dbReference type="Proteomes" id="UP001652503">
    <property type="component" value="Unassembled WGS sequence"/>
</dbReference>
<dbReference type="InterPro" id="IPR046348">
    <property type="entry name" value="SIS_dom_sf"/>
</dbReference>
<dbReference type="RefSeq" id="WP_263721640.1">
    <property type="nucleotide sequence ID" value="NZ_JAOWLA010000008.1"/>
</dbReference>
<dbReference type="SUPFAM" id="SSF53697">
    <property type="entry name" value="SIS domain"/>
    <property type="match status" value="1"/>
</dbReference>
<keyword evidence="1" id="KW-0805">Transcription regulation</keyword>
<dbReference type="InterPro" id="IPR001347">
    <property type="entry name" value="SIS_dom"/>
</dbReference>
<dbReference type="Gene3D" id="1.10.10.10">
    <property type="entry name" value="Winged helix-like DNA-binding domain superfamily/Winged helix DNA-binding domain"/>
    <property type="match status" value="1"/>
</dbReference>
<evidence type="ECO:0000256" key="2">
    <source>
        <dbReference type="ARBA" id="ARBA00023125"/>
    </source>
</evidence>
<reference evidence="6 7" key="1">
    <citation type="submission" date="2022-10" db="EMBL/GenBank/DDBJ databases">
        <title>Defluviimonas sp. nov., isolated from ocean surface water.</title>
        <authorList>
            <person name="He W."/>
            <person name="Wang L."/>
            <person name="Zhang D.-F."/>
        </authorList>
    </citation>
    <scope>NUCLEOTIDE SEQUENCE [LARGE SCALE GENOMIC DNA]</scope>
    <source>
        <strain evidence="6 7">WL0075</strain>
    </source>
</reference>
<dbReference type="Gene3D" id="3.40.50.10490">
    <property type="entry name" value="Glucose-6-phosphate isomerase like protein, domain 1"/>
    <property type="match status" value="1"/>
</dbReference>
<evidence type="ECO:0000313" key="6">
    <source>
        <dbReference type="EMBL" id="MCV2865124.1"/>
    </source>
</evidence>
<gene>
    <name evidence="6" type="ORF">OE647_10315</name>
</gene>
<keyword evidence="2" id="KW-0238">DNA-binding</keyword>
<dbReference type="SUPFAM" id="SSF46689">
    <property type="entry name" value="Homeodomain-like"/>
    <property type="match status" value="1"/>
</dbReference>